<dbReference type="OrthoDB" id="9040880at2"/>
<gene>
    <name evidence="2" type="ORF">AYM40_20925</name>
</gene>
<dbReference type="RefSeq" id="WP_063498219.1">
    <property type="nucleotide sequence ID" value="NZ_CP014579.1"/>
</dbReference>
<dbReference type="EMBL" id="CP014579">
    <property type="protein sequence ID" value="ANB74917.1"/>
    <property type="molecule type" value="Genomic_DNA"/>
</dbReference>
<reference evidence="2 3" key="1">
    <citation type="journal article" date="2016" name="Gene">
        <title>PacBio SMRT assembly of a complex multi-replicon genome reveals chlorocatechol degradative operon in a region of genome plasticity.</title>
        <authorList>
            <person name="Ricker N."/>
            <person name="Shen S.Y."/>
            <person name="Goordial J."/>
            <person name="Jin S."/>
            <person name="Fulthorpe R.R."/>
        </authorList>
    </citation>
    <scope>NUCLEOTIDE SEQUENCE [LARGE SCALE GENOMIC DNA]</scope>
    <source>
        <strain evidence="2 3">OLGA172</strain>
    </source>
</reference>
<name>A0A167W8P8_9BURK</name>
<dbReference type="KEGG" id="buz:AYM40_20925"/>
<proteinExistence type="predicted"/>
<protein>
    <submittedName>
        <fullName evidence="2">Uncharacterized protein</fullName>
    </submittedName>
</protein>
<organism evidence="2 3">
    <name type="scientific">Paraburkholderia phytofirmans OLGA172</name>
    <dbReference type="NCBI Taxonomy" id="1417228"/>
    <lineage>
        <taxon>Bacteria</taxon>
        <taxon>Pseudomonadati</taxon>
        <taxon>Pseudomonadota</taxon>
        <taxon>Betaproteobacteria</taxon>
        <taxon>Burkholderiales</taxon>
        <taxon>Burkholderiaceae</taxon>
        <taxon>Paraburkholderia</taxon>
    </lineage>
</organism>
<keyword evidence="3" id="KW-1185">Reference proteome</keyword>
<feature type="compositionally biased region" description="Basic and acidic residues" evidence="1">
    <location>
        <begin position="68"/>
        <end position="83"/>
    </location>
</feature>
<feature type="region of interest" description="Disordered" evidence="1">
    <location>
        <begin position="48"/>
        <end position="92"/>
    </location>
</feature>
<evidence type="ECO:0000313" key="3">
    <source>
        <dbReference type="Proteomes" id="UP000076852"/>
    </source>
</evidence>
<dbReference type="Proteomes" id="UP000076852">
    <property type="component" value="Chromosome 2"/>
</dbReference>
<dbReference type="AlphaFoldDB" id="A0A167W8P8"/>
<evidence type="ECO:0000256" key="1">
    <source>
        <dbReference type="SAM" id="MobiDB-lite"/>
    </source>
</evidence>
<accession>A0A167W8P8</accession>
<sequence length="92" mass="10314">MSKYSELSKQLEELDRRIEEAKRNEYGPALEEVRATIAAFGFSPVEVFGQSRGGTARSKRGTKAGKRGTQERRSRSTKSESADSRQTQIEFA</sequence>
<feature type="compositionally biased region" description="Basic residues" evidence="1">
    <location>
        <begin position="57"/>
        <end position="66"/>
    </location>
</feature>
<evidence type="ECO:0000313" key="2">
    <source>
        <dbReference type="EMBL" id="ANB74917.1"/>
    </source>
</evidence>